<feature type="region of interest" description="Disordered" evidence="2">
    <location>
        <begin position="273"/>
        <end position="295"/>
    </location>
</feature>
<keyword evidence="1" id="KW-0175">Coiled coil</keyword>
<evidence type="ECO:0000313" key="3">
    <source>
        <dbReference type="EMBL" id="CDL95488.1"/>
    </source>
</evidence>
<evidence type="ECO:0000256" key="1">
    <source>
        <dbReference type="SAM" id="Coils"/>
    </source>
</evidence>
<comment type="caution">
    <text evidence="3">The sequence shown here is derived from an EMBL/GenBank/DDBJ whole genome shotgun (WGS) entry which is preliminary data.</text>
</comment>
<proteinExistence type="predicted"/>
<reference evidence="3" key="1">
    <citation type="submission" date="2013-03" db="EMBL/GenBank/DDBJ databases">
        <authorList>
            <person name="Aslett M."/>
        </authorList>
    </citation>
    <scope>NUCLEOTIDE SEQUENCE [LARGE SCALE GENOMIC DNA]</scope>
    <source>
        <strain evidence="3">ISE/inbred ISE</strain>
    </source>
</reference>
<feature type="coiled-coil region" evidence="1">
    <location>
        <begin position="1"/>
        <end position="35"/>
    </location>
</feature>
<feature type="compositionally biased region" description="Acidic residues" evidence="2">
    <location>
        <begin position="273"/>
        <end position="290"/>
    </location>
</feature>
<sequence>MENLRRHLRDTEDELAHVRRELDQKTQELRDLRRALPLPNPEKLYHNIMDLCYEFHTCTTRTSDLDNRIKSLRHSANNNEIRLHDVSLLGLPLEKLRIEILFIRSQLRTLFTGSALLCAAKIITMDIWRTWMDRPHRNEGGNPLLVQPEKVETVASDQLQQLDRNRQVLVEIRASMMETDQQDTREFQNQMRTAMAKLQSSLDAALANLEHDRREAPLDLRQDNAMDDLEEAERAPIQADRASPRDSLLREGMAMHDQERGAIQENVEYLEELEEEEGEVGEEEEEPQEVEQERIRQQNAIARQEIEGDIRQLQQARTNFLQIIDELRRLPTCPPRRLGYGAVRSDTERFIRCAFCRASGKHYSGSCGEFPSVSVRRRMIEDRGKCVECLELCRRDESCKRYYDCCYHCGKYDHHSALCELPDRSDEIAEQLAHARRGLAQTTDRINQLERDLQRLQD</sequence>
<protein>
    <recommendedName>
        <fullName evidence="4">CCHC-type domain-containing protein</fullName>
    </recommendedName>
</protein>
<dbReference type="AlphaFoldDB" id="W6NDX6"/>
<dbReference type="EMBL" id="CAVP010059061">
    <property type="protein sequence ID" value="CDL95488.1"/>
    <property type="molecule type" value="Genomic_DNA"/>
</dbReference>
<evidence type="ECO:0008006" key="4">
    <source>
        <dbReference type="Google" id="ProtNLM"/>
    </source>
</evidence>
<name>W6NDX6_HAECO</name>
<reference evidence="3" key="2">
    <citation type="submission" date="2013-05" db="EMBL/GenBank/DDBJ databases">
        <title>The genome and transcriptome of Haemonchus contortus: a key model parasite for drug and vaccine discovery.</title>
        <authorList>
            <person name="Laing R."/>
            <person name="Kikuchi T."/>
            <person name="Martinelli A."/>
            <person name="Tsai I.J."/>
            <person name="Beech R.N."/>
            <person name="Redman E."/>
            <person name="Holroyd N."/>
            <person name="Bartley D.J."/>
            <person name="Beasley H."/>
            <person name="Britton C."/>
            <person name="Curran D."/>
            <person name="Devaney E."/>
            <person name="Gilabert A."/>
            <person name="Jackson F."/>
            <person name="Hunt M."/>
            <person name="Johnston S."/>
            <person name="Kryukov I."/>
            <person name="Li K."/>
            <person name="Morrison A.A."/>
            <person name="Reid A.J."/>
            <person name="Sargison N."/>
            <person name="Saunders G."/>
            <person name="Wasmuth J.D."/>
            <person name="Wolstenholme A."/>
            <person name="Berriman M."/>
            <person name="Gilleard J.S."/>
            <person name="Cotton J.A."/>
        </authorList>
    </citation>
    <scope>NUCLEOTIDE SEQUENCE [LARGE SCALE GENOMIC DNA]</scope>
    <source>
        <strain evidence="3">ISE/inbred ISE</strain>
    </source>
</reference>
<gene>
    <name evidence="3" type="ORF">HCOI_00651300</name>
</gene>
<organism evidence="3">
    <name type="scientific">Haemonchus contortus</name>
    <name type="common">Barber pole worm</name>
    <dbReference type="NCBI Taxonomy" id="6289"/>
    <lineage>
        <taxon>Eukaryota</taxon>
        <taxon>Metazoa</taxon>
        <taxon>Ecdysozoa</taxon>
        <taxon>Nematoda</taxon>
        <taxon>Chromadorea</taxon>
        <taxon>Rhabditida</taxon>
        <taxon>Rhabditina</taxon>
        <taxon>Rhabditomorpha</taxon>
        <taxon>Strongyloidea</taxon>
        <taxon>Trichostrongylidae</taxon>
        <taxon>Haemonchus</taxon>
    </lineage>
</organism>
<evidence type="ECO:0000256" key="2">
    <source>
        <dbReference type="SAM" id="MobiDB-lite"/>
    </source>
</evidence>
<accession>W6NDX6</accession>